<dbReference type="SUPFAM" id="SSF52540">
    <property type="entry name" value="P-loop containing nucleoside triphosphate hydrolases"/>
    <property type="match status" value="1"/>
</dbReference>
<dbReference type="Proteomes" id="UP000053558">
    <property type="component" value="Unassembled WGS sequence"/>
</dbReference>
<dbReference type="OMA" id="GEMIDEF"/>
<dbReference type="RefSeq" id="XP_007775109.1">
    <property type="nucleotide sequence ID" value="XM_007776919.1"/>
</dbReference>
<evidence type="ECO:0000259" key="2">
    <source>
        <dbReference type="PROSITE" id="PS51716"/>
    </source>
</evidence>
<dbReference type="PANTHER" id="PTHR14143:SF1">
    <property type="entry name" value="IRG-TYPE G DOMAIN-CONTAINING PROTEIN"/>
    <property type="match status" value="1"/>
</dbReference>
<dbReference type="InterPro" id="IPR027417">
    <property type="entry name" value="P-loop_NTPase"/>
</dbReference>
<evidence type="ECO:0000256" key="1">
    <source>
        <dbReference type="ARBA" id="ARBA00005429"/>
    </source>
</evidence>
<dbReference type="eggNOG" id="ENOG502QS9R">
    <property type="taxonomic scope" value="Eukaryota"/>
</dbReference>
<name>R7SFH4_CONPW</name>
<dbReference type="PANTHER" id="PTHR14143">
    <property type="entry name" value="INTERFERON-INDUCIBLE GTPASE FAMILY MEMBER"/>
    <property type="match status" value="1"/>
</dbReference>
<proteinExistence type="inferred from homology"/>
<gene>
    <name evidence="3" type="ORF">CONPUDRAFT_67020</name>
</gene>
<comment type="similarity">
    <text evidence="1">Belongs to the TRAFAC class dynamin-like GTPase superfamily. IRG family.</text>
</comment>
<dbReference type="EMBL" id="JH711591">
    <property type="protein sequence ID" value="EIW74625.1"/>
    <property type="molecule type" value="Genomic_DNA"/>
</dbReference>
<dbReference type="KEGG" id="cput:CONPUDRAFT_67020"/>
<evidence type="ECO:0000313" key="3">
    <source>
        <dbReference type="EMBL" id="EIW74625.1"/>
    </source>
</evidence>
<dbReference type="Pfam" id="PF05049">
    <property type="entry name" value="IIGP"/>
    <property type="match status" value="1"/>
</dbReference>
<sequence length="245" mass="27411">MPSTADLEDTKRRIKYGEGVYHFAVAGTASSKKTSLINALRGLRNRDDGATSATGIKTTLRETQFPDSDPRNPFVWYDIPDAATLQVRDWQYFNDQGLYVFDALIVLIDNCFTKTDIAVIRNASLFNIPCYIVHSEADQRIREIMSDNGYDSDSEAKTLSTLERAARDQFVTAMRESTQENLRAAGLPEQRVYIVSSLTLLSAITGNVTSTEMGEMIDEFDFLTELFSKAQERRPGGKTDSKGSF</sequence>
<reference evidence="4" key="1">
    <citation type="journal article" date="2012" name="Science">
        <title>The Paleozoic origin of enzymatic lignin decomposition reconstructed from 31 fungal genomes.</title>
        <authorList>
            <person name="Floudas D."/>
            <person name="Binder M."/>
            <person name="Riley R."/>
            <person name="Barry K."/>
            <person name="Blanchette R.A."/>
            <person name="Henrissat B."/>
            <person name="Martinez A.T."/>
            <person name="Otillar R."/>
            <person name="Spatafora J.W."/>
            <person name="Yadav J.S."/>
            <person name="Aerts A."/>
            <person name="Benoit I."/>
            <person name="Boyd A."/>
            <person name="Carlson A."/>
            <person name="Copeland A."/>
            <person name="Coutinho P.M."/>
            <person name="de Vries R.P."/>
            <person name="Ferreira P."/>
            <person name="Findley K."/>
            <person name="Foster B."/>
            <person name="Gaskell J."/>
            <person name="Glotzer D."/>
            <person name="Gorecki P."/>
            <person name="Heitman J."/>
            <person name="Hesse C."/>
            <person name="Hori C."/>
            <person name="Igarashi K."/>
            <person name="Jurgens J.A."/>
            <person name="Kallen N."/>
            <person name="Kersten P."/>
            <person name="Kohler A."/>
            <person name="Kuees U."/>
            <person name="Kumar T.K.A."/>
            <person name="Kuo A."/>
            <person name="LaButti K."/>
            <person name="Larrondo L.F."/>
            <person name="Lindquist E."/>
            <person name="Ling A."/>
            <person name="Lombard V."/>
            <person name="Lucas S."/>
            <person name="Lundell T."/>
            <person name="Martin R."/>
            <person name="McLaughlin D.J."/>
            <person name="Morgenstern I."/>
            <person name="Morin E."/>
            <person name="Murat C."/>
            <person name="Nagy L.G."/>
            <person name="Nolan M."/>
            <person name="Ohm R.A."/>
            <person name="Patyshakuliyeva A."/>
            <person name="Rokas A."/>
            <person name="Ruiz-Duenas F.J."/>
            <person name="Sabat G."/>
            <person name="Salamov A."/>
            <person name="Samejima M."/>
            <person name="Schmutz J."/>
            <person name="Slot J.C."/>
            <person name="St John F."/>
            <person name="Stenlid J."/>
            <person name="Sun H."/>
            <person name="Sun S."/>
            <person name="Syed K."/>
            <person name="Tsang A."/>
            <person name="Wiebenga A."/>
            <person name="Young D."/>
            <person name="Pisabarro A."/>
            <person name="Eastwood D.C."/>
            <person name="Martin F."/>
            <person name="Cullen D."/>
            <person name="Grigoriev I.V."/>
            <person name="Hibbett D.S."/>
        </authorList>
    </citation>
    <scope>NUCLEOTIDE SEQUENCE [LARGE SCALE GENOMIC DNA]</scope>
    <source>
        <strain evidence="4">RWD-64-598 SS2</strain>
    </source>
</reference>
<keyword evidence="4" id="KW-1185">Reference proteome</keyword>
<dbReference type="PROSITE" id="PS51716">
    <property type="entry name" value="G_IRG"/>
    <property type="match status" value="1"/>
</dbReference>
<dbReference type="AlphaFoldDB" id="R7SFH4"/>
<dbReference type="Gene3D" id="3.40.50.300">
    <property type="entry name" value="P-loop containing nucleotide triphosphate hydrolases"/>
    <property type="match status" value="1"/>
</dbReference>
<evidence type="ECO:0000313" key="4">
    <source>
        <dbReference type="Proteomes" id="UP000053558"/>
    </source>
</evidence>
<dbReference type="GO" id="GO:0016020">
    <property type="term" value="C:membrane"/>
    <property type="evidence" value="ECO:0007669"/>
    <property type="project" value="InterPro"/>
</dbReference>
<protein>
    <recommendedName>
        <fullName evidence="2">IRG-type G domain-containing protein</fullName>
    </recommendedName>
</protein>
<organism evidence="3 4">
    <name type="scientific">Coniophora puteana (strain RWD-64-598)</name>
    <name type="common">Brown rot fungus</name>
    <dbReference type="NCBI Taxonomy" id="741705"/>
    <lineage>
        <taxon>Eukaryota</taxon>
        <taxon>Fungi</taxon>
        <taxon>Dikarya</taxon>
        <taxon>Basidiomycota</taxon>
        <taxon>Agaricomycotina</taxon>
        <taxon>Agaricomycetes</taxon>
        <taxon>Agaricomycetidae</taxon>
        <taxon>Boletales</taxon>
        <taxon>Coniophorineae</taxon>
        <taxon>Coniophoraceae</taxon>
        <taxon>Coniophora</taxon>
    </lineage>
</organism>
<dbReference type="InterPro" id="IPR007743">
    <property type="entry name" value="Immunity-related_GTPase-like"/>
</dbReference>
<feature type="domain" description="IRG-type G" evidence="2">
    <location>
        <begin position="19"/>
        <end position="214"/>
    </location>
</feature>
<dbReference type="InterPro" id="IPR030385">
    <property type="entry name" value="G_IRG_dom"/>
</dbReference>
<dbReference type="OrthoDB" id="422720at2759"/>
<accession>R7SFH4</accession>
<dbReference type="GeneID" id="19208542"/>
<dbReference type="GO" id="GO:0005525">
    <property type="term" value="F:GTP binding"/>
    <property type="evidence" value="ECO:0007669"/>
    <property type="project" value="InterPro"/>
</dbReference>